<keyword evidence="20" id="KW-1185">Reference proteome</keyword>
<dbReference type="GO" id="GO:0003964">
    <property type="term" value="F:RNA-directed DNA polymerase activity"/>
    <property type="evidence" value="ECO:0007669"/>
    <property type="project" value="UniProtKB-KW"/>
</dbReference>
<dbReference type="GO" id="GO:0006310">
    <property type="term" value="P:DNA recombination"/>
    <property type="evidence" value="ECO:0007669"/>
    <property type="project" value="UniProtKB-KW"/>
</dbReference>
<keyword evidence="4" id="KW-0479">Metal-binding</keyword>
<dbReference type="GO" id="GO:0003676">
    <property type="term" value="F:nucleic acid binding"/>
    <property type="evidence" value="ECO:0007669"/>
    <property type="project" value="InterPro"/>
</dbReference>
<keyword evidence="11" id="KW-0229">DNA integration</keyword>
<dbReference type="PROSITE" id="PS50158">
    <property type="entry name" value="ZF_CCHC"/>
    <property type="match status" value="1"/>
</dbReference>
<evidence type="ECO:0000256" key="16">
    <source>
        <dbReference type="PROSITE-ProRule" id="PRU00047"/>
    </source>
</evidence>
<dbReference type="SUPFAM" id="SSF57756">
    <property type="entry name" value="Retrovirus zinc finger-like domains"/>
    <property type="match status" value="1"/>
</dbReference>
<dbReference type="Proteomes" id="UP000299102">
    <property type="component" value="Unassembled WGS sequence"/>
</dbReference>
<evidence type="ECO:0000256" key="14">
    <source>
        <dbReference type="ARBA" id="ARBA00023172"/>
    </source>
</evidence>
<evidence type="ECO:0000256" key="7">
    <source>
        <dbReference type="ARBA" id="ARBA00022759"/>
    </source>
</evidence>
<dbReference type="Pfam" id="PF22936">
    <property type="entry name" value="Pol_BBD"/>
    <property type="match status" value="1"/>
</dbReference>
<feature type="region of interest" description="Disordered" evidence="17">
    <location>
        <begin position="559"/>
        <end position="619"/>
    </location>
</feature>
<evidence type="ECO:0000313" key="19">
    <source>
        <dbReference type="EMBL" id="GBP75030.1"/>
    </source>
</evidence>
<evidence type="ECO:0000256" key="17">
    <source>
        <dbReference type="SAM" id="MobiDB-lite"/>
    </source>
</evidence>
<dbReference type="InterPro" id="IPR013103">
    <property type="entry name" value="RVT_2"/>
</dbReference>
<dbReference type="Pfam" id="PF00098">
    <property type="entry name" value="zf-CCHC"/>
    <property type="match status" value="1"/>
</dbReference>
<dbReference type="GO" id="GO:0015074">
    <property type="term" value="P:DNA integration"/>
    <property type="evidence" value="ECO:0007669"/>
    <property type="project" value="UniProtKB-KW"/>
</dbReference>
<dbReference type="InterPro" id="IPR001878">
    <property type="entry name" value="Znf_CCHC"/>
</dbReference>
<dbReference type="SMART" id="SM00343">
    <property type="entry name" value="ZnF_C2HC"/>
    <property type="match status" value="1"/>
</dbReference>
<keyword evidence="6" id="KW-0064">Aspartyl protease</keyword>
<keyword evidence="16" id="KW-0862">Zinc</keyword>
<evidence type="ECO:0000256" key="4">
    <source>
        <dbReference type="ARBA" id="ARBA00022723"/>
    </source>
</evidence>
<evidence type="ECO:0000256" key="8">
    <source>
        <dbReference type="ARBA" id="ARBA00022801"/>
    </source>
</evidence>
<dbReference type="GO" id="GO:0004190">
    <property type="term" value="F:aspartic-type endopeptidase activity"/>
    <property type="evidence" value="ECO:0007669"/>
    <property type="project" value="UniProtKB-KW"/>
</dbReference>
<evidence type="ECO:0000256" key="13">
    <source>
        <dbReference type="ARBA" id="ARBA00022932"/>
    </source>
</evidence>
<evidence type="ECO:0000256" key="11">
    <source>
        <dbReference type="ARBA" id="ARBA00022908"/>
    </source>
</evidence>
<dbReference type="InterPro" id="IPR054722">
    <property type="entry name" value="PolX-like_BBD"/>
</dbReference>
<keyword evidence="16" id="KW-0863">Zinc-finger</keyword>
<keyword evidence="13" id="KW-0239">DNA-directed DNA polymerase</keyword>
<dbReference type="SUPFAM" id="SSF53098">
    <property type="entry name" value="Ribonuclease H-like"/>
    <property type="match status" value="1"/>
</dbReference>
<evidence type="ECO:0000256" key="2">
    <source>
        <dbReference type="ARBA" id="ARBA00022670"/>
    </source>
</evidence>
<dbReference type="Pfam" id="PF25597">
    <property type="entry name" value="SH3_retrovirus"/>
    <property type="match status" value="1"/>
</dbReference>
<evidence type="ECO:0000256" key="10">
    <source>
        <dbReference type="ARBA" id="ARBA00022842"/>
    </source>
</evidence>
<dbReference type="InterPro" id="IPR012337">
    <property type="entry name" value="RNaseH-like_sf"/>
</dbReference>
<dbReference type="SUPFAM" id="SSF56672">
    <property type="entry name" value="DNA/RNA polymerases"/>
    <property type="match status" value="1"/>
</dbReference>
<organism evidence="19 20">
    <name type="scientific">Eumeta variegata</name>
    <name type="common">Bagworm moth</name>
    <name type="synonym">Eumeta japonica</name>
    <dbReference type="NCBI Taxonomy" id="151549"/>
    <lineage>
        <taxon>Eukaryota</taxon>
        <taxon>Metazoa</taxon>
        <taxon>Ecdysozoa</taxon>
        <taxon>Arthropoda</taxon>
        <taxon>Hexapoda</taxon>
        <taxon>Insecta</taxon>
        <taxon>Pterygota</taxon>
        <taxon>Neoptera</taxon>
        <taxon>Endopterygota</taxon>
        <taxon>Lepidoptera</taxon>
        <taxon>Glossata</taxon>
        <taxon>Ditrysia</taxon>
        <taxon>Tineoidea</taxon>
        <taxon>Psychidae</taxon>
        <taxon>Oiketicinae</taxon>
        <taxon>Eumeta</taxon>
    </lineage>
</organism>
<keyword evidence="2" id="KW-0645">Protease</keyword>
<keyword evidence="10" id="KW-0460">Magnesium</keyword>
<evidence type="ECO:0000256" key="9">
    <source>
        <dbReference type="ARBA" id="ARBA00022840"/>
    </source>
</evidence>
<comment type="caution">
    <text evidence="19">The sequence shown here is derived from an EMBL/GenBank/DDBJ whole genome shotgun (WGS) entry which is preliminary data.</text>
</comment>
<name>A0A4C1YJ07_EUMVA</name>
<dbReference type="OrthoDB" id="413361at2759"/>
<evidence type="ECO:0000256" key="12">
    <source>
        <dbReference type="ARBA" id="ARBA00022918"/>
    </source>
</evidence>
<dbReference type="PANTHER" id="PTHR42648">
    <property type="entry name" value="TRANSPOSASE, PUTATIVE-RELATED"/>
    <property type="match status" value="1"/>
</dbReference>
<keyword evidence="3" id="KW-0540">Nuclease</keyword>
<keyword evidence="13" id="KW-0808">Transferase</keyword>
<keyword evidence="7" id="KW-0255">Endonuclease</keyword>
<protein>
    <submittedName>
        <fullName evidence="19">Retrovirus-related Pol polyprotein from transposon TNT 1-94</fullName>
    </submittedName>
</protein>
<accession>A0A4C1YJ07</accession>
<evidence type="ECO:0000256" key="3">
    <source>
        <dbReference type="ARBA" id="ARBA00022722"/>
    </source>
</evidence>
<dbReference type="InterPro" id="IPR043502">
    <property type="entry name" value="DNA/RNA_pol_sf"/>
</dbReference>
<keyword evidence="5" id="KW-0547">Nucleotide-binding</keyword>
<dbReference type="CDD" id="cd09272">
    <property type="entry name" value="RNase_HI_RT_Ty1"/>
    <property type="match status" value="1"/>
</dbReference>
<dbReference type="GO" id="GO:0004519">
    <property type="term" value="F:endonuclease activity"/>
    <property type="evidence" value="ECO:0007669"/>
    <property type="project" value="UniProtKB-KW"/>
</dbReference>
<feature type="compositionally biased region" description="Polar residues" evidence="17">
    <location>
        <begin position="580"/>
        <end position="596"/>
    </location>
</feature>
<dbReference type="InterPro" id="IPR039537">
    <property type="entry name" value="Retrotran_Ty1/copia-like"/>
</dbReference>
<keyword evidence="8" id="KW-0378">Hydrolase</keyword>
<feature type="region of interest" description="Disordered" evidence="17">
    <location>
        <begin position="204"/>
        <end position="223"/>
    </location>
</feature>
<feature type="compositionally biased region" description="Basic and acidic residues" evidence="17">
    <location>
        <begin position="606"/>
        <end position="619"/>
    </location>
</feature>
<proteinExistence type="predicted"/>
<evidence type="ECO:0000313" key="20">
    <source>
        <dbReference type="Proteomes" id="UP000299102"/>
    </source>
</evidence>
<evidence type="ECO:0000256" key="6">
    <source>
        <dbReference type="ARBA" id="ARBA00022750"/>
    </source>
</evidence>
<reference evidence="19 20" key="1">
    <citation type="journal article" date="2019" name="Commun. Biol.">
        <title>The bagworm genome reveals a unique fibroin gene that provides high tensile strength.</title>
        <authorList>
            <person name="Kono N."/>
            <person name="Nakamura H."/>
            <person name="Ohtoshi R."/>
            <person name="Tomita M."/>
            <person name="Numata K."/>
            <person name="Arakawa K."/>
        </authorList>
    </citation>
    <scope>NUCLEOTIDE SEQUENCE [LARGE SCALE GENOMIC DNA]</scope>
</reference>
<dbReference type="GO" id="GO:0005524">
    <property type="term" value="F:ATP binding"/>
    <property type="evidence" value="ECO:0007669"/>
    <property type="project" value="UniProtKB-KW"/>
</dbReference>
<dbReference type="GO" id="GO:0006508">
    <property type="term" value="P:proteolysis"/>
    <property type="evidence" value="ECO:0007669"/>
    <property type="project" value="UniProtKB-KW"/>
</dbReference>
<dbReference type="GO" id="GO:0008270">
    <property type="term" value="F:zinc ion binding"/>
    <property type="evidence" value="ECO:0007669"/>
    <property type="project" value="UniProtKB-KW"/>
</dbReference>
<dbReference type="AlphaFoldDB" id="A0A4C1YJ07"/>
<dbReference type="Pfam" id="PF14223">
    <property type="entry name" value="Retrotran_gag_2"/>
    <property type="match status" value="1"/>
</dbReference>
<dbReference type="Gene3D" id="4.10.60.10">
    <property type="entry name" value="Zinc finger, CCHC-type"/>
    <property type="match status" value="1"/>
</dbReference>
<keyword evidence="9" id="KW-0067">ATP-binding</keyword>
<keyword evidence="14" id="KW-0233">DNA recombination</keyword>
<dbReference type="GO" id="GO:0003887">
    <property type="term" value="F:DNA-directed DNA polymerase activity"/>
    <property type="evidence" value="ECO:0007669"/>
    <property type="project" value="UniProtKB-KW"/>
</dbReference>
<feature type="domain" description="CCHC-type" evidence="18">
    <location>
        <begin position="235"/>
        <end position="250"/>
    </location>
</feature>
<sequence>MSANYLINVPKLTGRDNYGEWCFAAENFLILEGMKHCVKPDAGVEVKTADDEKTKAKLIMTIDPSLYVHVKSVKSSKELWEKLKQLFDDSGFSRRISLLRNLISIRRENCSSMTSYVTQIIDTAQKLSGTGFEINDQWTGSLLLAGLPDRFSPMIMAIEHSGIPITADSIKTKLLDMDLASHSESEIEGAFAIRSNSSNLKFNRRPNKNLSMAGKSNIDNSNTGQVKTNVKQIQCYRCKQIGHYKNQCTNEKHSPMQKTKDRIQSNAFSAVFLSENFKRDDWYIDSGASVHLTANESWVMNAKYEQNKEINVANSEKASVLCCGEVKITTTTDNHEYDIVMKDVMCVPSLTTNLLSFSQLIKRDNSVSFTEDGCLVHNQKNDLVATAVMVNGVYRVNLLKQECLAASVESVMIWHRRLGHVNKDYLNQMPNAVQEKTRCLLFDANLSKEFWAEATNTAVYLQNRIGAATLDNKTPFELWTGSKPDISHIRIFDSTVMVHVAKEKRRKWDKKAVKCILMGYPDNIKGYRVYNPETRNISTSRDVIIIEKESKPEHFIEVQDQDIDSVGECKNPDDTEQQETDSITNNSESSVDSFQDVNDETYVPTDYKDSDSILKDDGNRSPQCLNKRIRKVPDRYGFSNLCVDNETYVDAAGLSLHDALNGPERTQWESAMSEELQCFKDNDAWELSDPPKDGTVVQCKWVLRKKYDSENKVRFRARLVAKGYSQIEGVDFTETFSPVVRHTTLRLLFALSVQLGLSTTHLDVTTAFLNGTFNKTIYMKIPKGFSEKTQNGQVLKLKKAIYGLKQSSRAWYKKVDECLLNMGYVKSKIEPCMFTKMSQGQKTIVTLFVDDFFVFSNDVKETNYLKHALAKGFVDADWGTNTIDRRSYTGVCFTLSGCVISWETRKQKTVALSSSEAEYMAITEACKEAVYLRNLQMSGPPPLHNFSTLPSSHYPLHHPIPLSIRYPIPIQEVSNALVTPPELRVCIDGVDHLLSSGVLVCP</sequence>
<evidence type="ECO:0000256" key="5">
    <source>
        <dbReference type="ARBA" id="ARBA00022741"/>
    </source>
</evidence>
<dbReference type="PANTHER" id="PTHR42648:SF11">
    <property type="entry name" value="TRANSPOSON TY4-P GAG-POL POLYPROTEIN"/>
    <property type="match status" value="1"/>
</dbReference>
<evidence type="ECO:0000259" key="18">
    <source>
        <dbReference type="PROSITE" id="PS50158"/>
    </source>
</evidence>
<dbReference type="EMBL" id="BGZK01001233">
    <property type="protein sequence ID" value="GBP75030.1"/>
    <property type="molecule type" value="Genomic_DNA"/>
</dbReference>
<dbReference type="GO" id="GO:0042575">
    <property type="term" value="C:DNA polymerase complex"/>
    <property type="evidence" value="ECO:0007669"/>
    <property type="project" value="UniProtKB-ARBA"/>
</dbReference>
<evidence type="ECO:0000256" key="15">
    <source>
        <dbReference type="ARBA" id="ARBA00023268"/>
    </source>
</evidence>
<keyword evidence="15" id="KW-0511">Multifunctional enzyme</keyword>
<evidence type="ECO:0000256" key="1">
    <source>
        <dbReference type="ARBA" id="ARBA00002180"/>
    </source>
</evidence>
<gene>
    <name evidence="19" type="ORF">EVAR_21793_1</name>
</gene>
<dbReference type="InterPro" id="IPR036875">
    <property type="entry name" value="Znf_CCHC_sf"/>
</dbReference>
<dbReference type="Pfam" id="PF07727">
    <property type="entry name" value="RVT_2"/>
    <property type="match status" value="1"/>
</dbReference>
<comment type="function">
    <text evidence="1">The aspartyl protease (PR) mediates the proteolytic cleavages of the Gag and Gag-Pol polyproteins after assembly of the VLP.</text>
</comment>
<dbReference type="STRING" id="151549.A0A4C1YJ07"/>
<keyword evidence="12" id="KW-0695">RNA-directed DNA polymerase</keyword>
<dbReference type="InterPro" id="IPR057670">
    <property type="entry name" value="SH3_retrovirus"/>
</dbReference>
<keyword evidence="13" id="KW-0548">Nucleotidyltransferase</keyword>